<proteinExistence type="predicted"/>
<organism evidence="2 3">
    <name type="scientific">Serratia rubidaea</name>
    <name type="common">Serratia marinorubra</name>
    <dbReference type="NCBI Taxonomy" id="61652"/>
    <lineage>
        <taxon>Bacteria</taxon>
        <taxon>Pseudomonadati</taxon>
        <taxon>Pseudomonadota</taxon>
        <taxon>Gammaproteobacteria</taxon>
        <taxon>Enterobacterales</taxon>
        <taxon>Yersiniaceae</taxon>
        <taxon>Serratia</taxon>
    </lineage>
</organism>
<dbReference type="Pfam" id="PF05488">
    <property type="entry name" value="PAAR_motif"/>
    <property type="match status" value="1"/>
</dbReference>
<dbReference type="InterPro" id="IPR008727">
    <property type="entry name" value="PAAR_motif"/>
</dbReference>
<evidence type="ECO:0000313" key="2">
    <source>
        <dbReference type="EMBL" id="MBH1932510.1"/>
    </source>
</evidence>
<dbReference type="Proteomes" id="UP000624159">
    <property type="component" value="Unassembled WGS sequence"/>
</dbReference>
<keyword evidence="1" id="KW-0812">Transmembrane</keyword>
<protein>
    <submittedName>
        <fullName evidence="2">PAAR domain-containing protein</fullName>
    </submittedName>
</protein>
<feature type="transmembrane region" description="Helical" evidence="1">
    <location>
        <begin position="46"/>
        <end position="67"/>
    </location>
</feature>
<feature type="non-terminal residue" evidence="2">
    <location>
        <position position="149"/>
    </location>
</feature>
<evidence type="ECO:0000313" key="3">
    <source>
        <dbReference type="Proteomes" id="UP000624159"/>
    </source>
</evidence>
<reference evidence="2 3" key="1">
    <citation type="submission" date="2020-11" db="EMBL/GenBank/DDBJ databases">
        <title>Enhanced detection system for hospital associated transmission using whole genome sequencing surveillance.</title>
        <authorList>
            <person name="Harrison L.H."/>
            <person name="Van Tyne D."/>
            <person name="Marsh J.W."/>
            <person name="Griffith M.P."/>
            <person name="Snyder D.J."/>
            <person name="Cooper V.S."/>
            <person name="Mustapha M."/>
        </authorList>
    </citation>
    <scope>NUCLEOTIDE SEQUENCE [LARGE SCALE GENOMIC DNA]</scope>
    <source>
        <strain evidence="2 3">SER00230</strain>
    </source>
</reference>
<keyword evidence="1" id="KW-0472">Membrane</keyword>
<evidence type="ECO:0000256" key="1">
    <source>
        <dbReference type="SAM" id="Phobius"/>
    </source>
</evidence>
<keyword evidence="3" id="KW-1185">Reference proteome</keyword>
<name>A0ABS0MK84_SERRU</name>
<dbReference type="RefSeq" id="WP_197664872.1">
    <property type="nucleotide sequence ID" value="NZ_JADULK010000018.1"/>
</dbReference>
<comment type="caution">
    <text evidence="2">The sequence shown here is derived from an EMBL/GenBank/DDBJ whole genome shotgun (WGS) entry which is preliminary data.</text>
</comment>
<sequence length="149" mass="14286">MSEAARVGDAIGHSHALAGMIGGTLIGGLIAVAGSVVAGALFVGGLAASCVGVGVLLVGASLAVGYLTGELATKARDGIAEAGAGSLTPAGKIVTGSPDVRINGKPAAIATVSQVACDQDGPSMQMAQGSDKVYINGQPAARVGDKTNC</sequence>
<dbReference type="EMBL" id="JADULK010000018">
    <property type="protein sequence ID" value="MBH1932510.1"/>
    <property type="molecule type" value="Genomic_DNA"/>
</dbReference>
<feature type="transmembrane region" description="Helical" evidence="1">
    <location>
        <begin position="16"/>
        <end position="40"/>
    </location>
</feature>
<accession>A0ABS0MK84</accession>
<gene>
    <name evidence="2" type="ORF">I5U13_22900</name>
</gene>
<keyword evidence="1" id="KW-1133">Transmembrane helix</keyword>
<dbReference type="Gene3D" id="2.60.200.60">
    <property type="match status" value="1"/>
</dbReference>
<dbReference type="CDD" id="cd14742">
    <property type="entry name" value="PAAR_RHS"/>
    <property type="match status" value="1"/>
</dbReference>